<feature type="transmembrane region" description="Helical" evidence="1">
    <location>
        <begin position="46"/>
        <end position="72"/>
    </location>
</feature>
<protein>
    <recommendedName>
        <fullName evidence="4">Tryptophan-rich sensory protein</fullName>
    </recommendedName>
</protein>
<evidence type="ECO:0000313" key="2">
    <source>
        <dbReference type="EMBL" id="MCZ4223270.1"/>
    </source>
</evidence>
<dbReference type="RefSeq" id="WP_269415068.1">
    <property type="nucleotide sequence ID" value="NZ_JAPWGL010000002.1"/>
</dbReference>
<dbReference type="EMBL" id="JAPWGL010000002">
    <property type="protein sequence ID" value="MCZ4223270.1"/>
    <property type="molecule type" value="Genomic_DNA"/>
</dbReference>
<gene>
    <name evidence="2" type="ORF">O0931_08155</name>
</gene>
<evidence type="ECO:0000313" key="3">
    <source>
        <dbReference type="Proteomes" id="UP001144341"/>
    </source>
</evidence>
<keyword evidence="1" id="KW-1133">Transmembrane helix</keyword>
<organism evidence="2 3">
    <name type="scientific">Pedobacter rhodius</name>
    <dbReference type="NCBI Taxonomy" id="3004098"/>
    <lineage>
        <taxon>Bacteria</taxon>
        <taxon>Pseudomonadati</taxon>
        <taxon>Bacteroidota</taxon>
        <taxon>Sphingobacteriia</taxon>
        <taxon>Sphingobacteriales</taxon>
        <taxon>Sphingobacteriaceae</taxon>
        <taxon>Pedobacter</taxon>
    </lineage>
</organism>
<accession>A0ABT4KWX9</accession>
<dbReference type="Proteomes" id="UP001144341">
    <property type="component" value="Unassembled WGS sequence"/>
</dbReference>
<comment type="caution">
    <text evidence="2">The sequence shown here is derived from an EMBL/GenBank/DDBJ whole genome shotgun (WGS) entry which is preliminary data.</text>
</comment>
<name>A0ABT4KWX9_9SPHI</name>
<feature type="transmembrane region" description="Helical" evidence="1">
    <location>
        <begin position="7"/>
        <end position="26"/>
    </location>
</feature>
<feature type="transmembrane region" description="Helical" evidence="1">
    <location>
        <begin position="84"/>
        <end position="104"/>
    </location>
</feature>
<feature type="transmembrane region" description="Helical" evidence="1">
    <location>
        <begin position="110"/>
        <end position="130"/>
    </location>
</feature>
<evidence type="ECO:0000256" key="1">
    <source>
        <dbReference type="SAM" id="Phobius"/>
    </source>
</evidence>
<feature type="transmembrane region" description="Helical" evidence="1">
    <location>
        <begin position="233"/>
        <end position="253"/>
    </location>
</feature>
<keyword evidence="3" id="KW-1185">Reference proteome</keyword>
<feature type="transmembrane region" description="Helical" evidence="1">
    <location>
        <begin position="209"/>
        <end position="227"/>
    </location>
</feature>
<keyword evidence="1" id="KW-0812">Transmembrane</keyword>
<keyword evidence="1" id="KW-0472">Membrane</keyword>
<sequence>MDSAKKILPFANGLAVILTILVNYLSNAGLLNGNSMKTVSDRYFNYFTPAGYAFFIWGIIYLGLLCFVFYTGINGRKDPVKSDVVSKIGWWFVLSCLANCFWVVAWLYDYTGISVMLMGMLLFSLLKIIVNTRMELDAHPLKEYLFIYWPFAFYSGWITVAFIANIAAYLTKINWQGWGISGMTWAIIMICVAGLVNVIMVYTRNLREFAVVGIWALLAIAVSNNTNPTGKNIVYACYAVSAIIVAFVIHSGLKNRKHSIDSM</sequence>
<feature type="transmembrane region" description="Helical" evidence="1">
    <location>
        <begin position="151"/>
        <end position="170"/>
    </location>
</feature>
<feature type="transmembrane region" description="Helical" evidence="1">
    <location>
        <begin position="182"/>
        <end position="202"/>
    </location>
</feature>
<dbReference type="PANTHER" id="PTHR33802:SF1">
    <property type="entry name" value="XK-RELATED PROTEIN"/>
    <property type="match status" value="1"/>
</dbReference>
<proteinExistence type="predicted"/>
<evidence type="ECO:0008006" key="4">
    <source>
        <dbReference type="Google" id="ProtNLM"/>
    </source>
</evidence>
<reference evidence="2" key="1">
    <citation type="submission" date="2022-12" db="EMBL/GenBank/DDBJ databases">
        <title>Genome sequence of SJ11.</title>
        <authorList>
            <person name="Woo H."/>
        </authorList>
    </citation>
    <scope>NUCLEOTIDE SEQUENCE</scope>
    <source>
        <strain evidence="2">SJ11</strain>
    </source>
</reference>
<dbReference type="PANTHER" id="PTHR33802">
    <property type="entry name" value="SI:CH211-161H7.5-RELATED"/>
    <property type="match status" value="1"/>
</dbReference>